<feature type="compositionally biased region" description="Acidic residues" evidence="1">
    <location>
        <begin position="78"/>
        <end position="120"/>
    </location>
</feature>
<accession>A0AAD2K800</accession>
<reference evidence="2" key="1">
    <citation type="submission" date="2023-11" db="EMBL/GenBank/DDBJ databases">
        <authorList>
            <person name="De Vega J J."/>
            <person name="De Vega J J."/>
        </authorList>
    </citation>
    <scope>NUCLEOTIDE SEQUENCE</scope>
</reference>
<name>A0AAD2K800_9AGAR</name>
<dbReference type="AlphaFoldDB" id="A0AAD2K800"/>
<dbReference type="Gene3D" id="3.80.10.10">
    <property type="entry name" value="Ribonuclease Inhibitor"/>
    <property type="match status" value="1"/>
</dbReference>
<evidence type="ECO:0000313" key="2">
    <source>
        <dbReference type="EMBL" id="CAK5284217.1"/>
    </source>
</evidence>
<dbReference type="InterPro" id="IPR032675">
    <property type="entry name" value="LRR_dom_sf"/>
</dbReference>
<protein>
    <recommendedName>
        <fullName evidence="4">F-box domain-containing protein</fullName>
    </recommendedName>
</protein>
<comment type="caution">
    <text evidence="2">The sequence shown here is derived from an EMBL/GenBank/DDBJ whole genome shotgun (WGS) entry which is preliminary data.</text>
</comment>
<evidence type="ECO:0000313" key="3">
    <source>
        <dbReference type="Proteomes" id="UP001295794"/>
    </source>
</evidence>
<evidence type="ECO:0008006" key="4">
    <source>
        <dbReference type="Google" id="ProtNLM"/>
    </source>
</evidence>
<feature type="region of interest" description="Disordered" evidence="1">
    <location>
        <begin position="622"/>
        <end position="642"/>
    </location>
</feature>
<sequence>MADDPANFAKMLEAELRTRVSDLIRDNPSMTPKEAMVKASQERLTNNPFQPPLHGCPINTLPPELLAHIFEIGRAMEEQDEDDDGYDEGDDYGDDEVDDEWTDDEDIEVIDEEVVEDEDVVMSSPKKPFSPLEAVDPPQSDSGSEEDEEEELHPSFQVLVSHVCRHWREVSLAAHTLWTTLKFNTHLNLDRAKTYIERANGLPLDIFIDCTHEHQPDLDDLEELPDSEMPSHTVPPNAHAVILSMNPVTGSVSALEPLSTPKESDICIPLPDLITIIELLTPHVEQWRIFEVTVKYFTHMHEVLKRIALLPSAPLLVEMGLYNYEDFDEEDADDEFETFKPAELREPLLPFGGNAPKLKNVAFWAVHIDWDQALEKGLLTGLHEIELAYHAKDVRPSFETFKSMIDSSPQLSLLSMCLSGTTGEMTTVELPSLRSLVLCVLEAEYVALLVQAFVMPQLHDLTLDLHDEDFTDFALQLAEARSETEGRRSLLSGLTALKLTSFPCNDAAADKMMSQLDSLERFQLNCVDPPERVFALGLIKIKDNAPLYCPKLQALRIEGIGPNQLKKLISARKSVGAPIRKLYLSTHDELEVAREQWVRDNVEEFDYFDPSDDEVALVDDDMMIEDDEGSDGSDDWDGSDEE</sequence>
<evidence type="ECO:0000256" key="1">
    <source>
        <dbReference type="SAM" id="MobiDB-lite"/>
    </source>
</evidence>
<dbReference type="Proteomes" id="UP001295794">
    <property type="component" value="Unassembled WGS sequence"/>
</dbReference>
<organism evidence="2 3">
    <name type="scientific">Mycena citricolor</name>
    <dbReference type="NCBI Taxonomy" id="2018698"/>
    <lineage>
        <taxon>Eukaryota</taxon>
        <taxon>Fungi</taxon>
        <taxon>Dikarya</taxon>
        <taxon>Basidiomycota</taxon>
        <taxon>Agaricomycotina</taxon>
        <taxon>Agaricomycetes</taxon>
        <taxon>Agaricomycetidae</taxon>
        <taxon>Agaricales</taxon>
        <taxon>Marasmiineae</taxon>
        <taxon>Mycenaceae</taxon>
        <taxon>Mycena</taxon>
    </lineage>
</organism>
<keyword evidence="3" id="KW-1185">Reference proteome</keyword>
<dbReference type="EMBL" id="CAVNYO010000478">
    <property type="protein sequence ID" value="CAK5284217.1"/>
    <property type="molecule type" value="Genomic_DNA"/>
</dbReference>
<proteinExistence type="predicted"/>
<feature type="region of interest" description="Disordered" evidence="1">
    <location>
        <begin position="78"/>
        <end position="153"/>
    </location>
</feature>
<gene>
    <name evidence="2" type="ORF">MYCIT1_LOCUS37298</name>
</gene>